<dbReference type="Proteomes" id="UP000588369">
    <property type="component" value="Unassembled WGS sequence"/>
</dbReference>
<proteinExistence type="predicted"/>
<accession>A0A7X9NRD5</accession>
<dbReference type="Pfam" id="PF07963">
    <property type="entry name" value="N_methyl"/>
    <property type="match status" value="1"/>
</dbReference>
<dbReference type="PANTHER" id="PTHR30093:SF44">
    <property type="entry name" value="TYPE II SECRETION SYSTEM CORE PROTEIN G"/>
    <property type="match status" value="1"/>
</dbReference>
<dbReference type="Gene3D" id="3.30.700.10">
    <property type="entry name" value="Glycoprotein, Type 4 Pilin"/>
    <property type="match status" value="1"/>
</dbReference>
<evidence type="ECO:0000256" key="2">
    <source>
        <dbReference type="ARBA" id="ARBA00022481"/>
    </source>
</evidence>
<dbReference type="SUPFAM" id="SSF54523">
    <property type="entry name" value="Pili subunits"/>
    <property type="match status" value="1"/>
</dbReference>
<dbReference type="InterPro" id="IPR045584">
    <property type="entry name" value="Pilin-like"/>
</dbReference>
<organism evidence="7 8">
    <name type="scientific">Bifidobacterium thermophilum</name>
    <dbReference type="NCBI Taxonomy" id="33905"/>
    <lineage>
        <taxon>Bacteria</taxon>
        <taxon>Bacillati</taxon>
        <taxon>Actinomycetota</taxon>
        <taxon>Actinomycetes</taxon>
        <taxon>Bifidobacteriales</taxon>
        <taxon>Bifidobacteriaceae</taxon>
        <taxon>Bifidobacterium</taxon>
    </lineage>
</organism>
<comment type="subcellular location">
    <subcellularLocation>
        <location evidence="1">Membrane</location>
        <topology evidence="1">Single-pass membrane protein</topology>
    </subcellularLocation>
</comment>
<keyword evidence="3 6" id="KW-0812">Transmembrane</keyword>
<dbReference type="PROSITE" id="PS00409">
    <property type="entry name" value="PROKAR_NTER_METHYL"/>
    <property type="match status" value="1"/>
</dbReference>
<dbReference type="PANTHER" id="PTHR30093">
    <property type="entry name" value="GENERAL SECRETION PATHWAY PROTEIN G"/>
    <property type="match status" value="1"/>
</dbReference>
<evidence type="ECO:0000256" key="1">
    <source>
        <dbReference type="ARBA" id="ARBA00004167"/>
    </source>
</evidence>
<evidence type="ECO:0000313" key="7">
    <source>
        <dbReference type="EMBL" id="NME62424.1"/>
    </source>
</evidence>
<reference evidence="7 8" key="1">
    <citation type="submission" date="2020-04" db="EMBL/GenBank/DDBJ databases">
        <authorList>
            <person name="Hitch T.C.A."/>
            <person name="Wylensek D."/>
            <person name="Clavel T."/>
        </authorList>
    </citation>
    <scope>NUCLEOTIDE SEQUENCE [LARGE SCALE GENOMIC DNA]</scope>
    <source>
        <strain evidence="7 8">BSM-130-P53-3C</strain>
    </source>
</reference>
<evidence type="ECO:0000313" key="8">
    <source>
        <dbReference type="Proteomes" id="UP000588369"/>
    </source>
</evidence>
<dbReference type="InterPro" id="IPR012902">
    <property type="entry name" value="N_methyl_site"/>
</dbReference>
<keyword evidence="5 6" id="KW-0472">Membrane</keyword>
<keyword evidence="4 6" id="KW-1133">Transmembrane helix</keyword>
<evidence type="ECO:0000256" key="4">
    <source>
        <dbReference type="ARBA" id="ARBA00022989"/>
    </source>
</evidence>
<evidence type="ECO:0000256" key="3">
    <source>
        <dbReference type="ARBA" id="ARBA00022692"/>
    </source>
</evidence>
<dbReference type="NCBIfam" id="TIGR02532">
    <property type="entry name" value="IV_pilin_GFxxxE"/>
    <property type="match status" value="1"/>
</dbReference>
<dbReference type="AlphaFoldDB" id="A0A7X9NRD5"/>
<dbReference type="EMBL" id="JABAGI010000008">
    <property type="protein sequence ID" value="NME62424.1"/>
    <property type="molecule type" value="Genomic_DNA"/>
</dbReference>
<protein>
    <submittedName>
        <fullName evidence="7">Type II secretion system protein</fullName>
    </submittedName>
</protein>
<gene>
    <name evidence="7" type="ORF">HF844_06390</name>
</gene>
<name>A0A7X9NRD5_9BIFI</name>
<dbReference type="GO" id="GO:0016020">
    <property type="term" value="C:membrane"/>
    <property type="evidence" value="ECO:0007669"/>
    <property type="project" value="UniProtKB-SubCell"/>
</dbReference>
<comment type="caution">
    <text evidence="7">The sequence shown here is derived from an EMBL/GenBank/DDBJ whole genome shotgun (WGS) entry which is preliminary data.</text>
</comment>
<sequence length="160" mass="16873">MKSVQNALNRRKKGEKGFTLVELLVVVIIIGILAAVAVPIYLNQRKSAWKSSVESDVKNASLAIETATTESNGKVPNVTKKYENTSGTAGKQDLTDAAGKVYGQITITKDNTLDITVTGNTYTIKGTNSNVTGDGSVCTYSSDNGSISWGDPTPTSKPTA</sequence>
<feature type="transmembrane region" description="Helical" evidence="6">
    <location>
        <begin position="20"/>
        <end position="42"/>
    </location>
</feature>
<evidence type="ECO:0000256" key="6">
    <source>
        <dbReference type="SAM" id="Phobius"/>
    </source>
</evidence>
<dbReference type="RefSeq" id="WP_168984332.1">
    <property type="nucleotide sequence ID" value="NZ_JABAGI010000008.1"/>
</dbReference>
<evidence type="ECO:0000256" key="5">
    <source>
        <dbReference type="ARBA" id="ARBA00023136"/>
    </source>
</evidence>
<keyword evidence="2" id="KW-0488">Methylation</keyword>